<protein>
    <submittedName>
        <fullName evidence="1">Uncharacterized protein</fullName>
    </submittedName>
</protein>
<comment type="caution">
    <text evidence="1">The sequence shown here is derived from an EMBL/GenBank/DDBJ whole genome shotgun (WGS) entry which is preliminary data.</text>
</comment>
<sequence>MRESAKGELKSFIDNIPAIRLVNFPPSAASNPVHSDMNFRLDMQGITSAGEFNLQVQVNRQTKNKSLRAAASQTVAGPVLVSPYYPMTAEEVREELHLILEATIQGFVSRLH</sequence>
<reference evidence="1" key="1">
    <citation type="submission" date="2022-09" db="EMBL/GenBank/DDBJ databases">
        <title>Fusarium specimens isolated from Avocado Roots.</title>
        <authorList>
            <person name="Stajich J."/>
            <person name="Roper C."/>
            <person name="Heimlech-Rivalta G."/>
        </authorList>
    </citation>
    <scope>NUCLEOTIDE SEQUENCE</scope>
    <source>
        <strain evidence="1">CF00095</strain>
    </source>
</reference>
<evidence type="ECO:0000313" key="2">
    <source>
        <dbReference type="Proteomes" id="UP001152024"/>
    </source>
</evidence>
<dbReference type="EMBL" id="JAOQBH010000003">
    <property type="protein sequence ID" value="KAJ4138651.1"/>
    <property type="molecule type" value="Genomic_DNA"/>
</dbReference>
<accession>A0ABQ8RNK3</accession>
<name>A0ABQ8RNK3_FUSEQ</name>
<evidence type="ECO:0000313" key="1">
    <source>
        <dbReference type="EMBL" id="KAJ4138651.1"/>
    </source>
</evidence>
<keyword evidence="2" id="KW-1185">Reference proteome</keyword>
<gene>
    <name evidence="1" type="ORF">NW768_002502</name>
</gene>
<organism evidence="1 2">
    <name type="scientific">Fusarium equiseti</name>
    <name type="common">Fusarium scirpi</name>
    <dbReference type="NCBI Taxonomy" id="61235"/>
    <lineage>
        <taxon>Eukaryota</taxon>
        <taxon>Fungi</taxon>
        <taxon>Dikarya</taxon>
        <taxon>Ascomycota</taxon>
        <taxon>Pezizomycotina</taxon>
        <taxon>Sordariomycetes</taxon>
        <taxon>Hypocreomycetidae</taxon>
        <taxon>Hypocreales</taxon>
        <taxon>Nectriaceae</taxon>
        <taxon>Fusarium</taxon>
        <taxon>Fusarium incarnatum-equiseti species complex</taxon>
    </lineage>
</organism>
<dbReference type="Proteomes" id="UP001152024">
    <property type="component" value="Unassembled WGS sequence"/>
</dbReference>
<proteinExistence type="predicted"/>